<keyword evidence="3" id="KW-1185">Reference proteome</keyword>
<dbReference type="Proteomes" id="UP001415857">
    <property type="component" value="Unassembled WGS sequence"/>
</dbReference>
<evidence type="ECO:0000313" key="3">
    <source>
        <dbReference type="Proteomes" id="UP001415857"/>
    </source>
</evidence>
<dbReference type="InterPro" id="IPR015915">
    <property type="entry name" value="Kelch-typ_b-propeller"/>
</dbReference>
<protein>
    <submittedName>
        <fullName evidence="2">Uncharacterized protein</fullName>
    </submittedName>
</protein>
<keyword evidence="1" id="KW-0472">Membrane</keyword>
<proteinExistence type="predicted"/>
<keyword evidence="1" id="KW-1133">Transmembrane helix</keyword>
<dbReference type="AlphaFoldDB" id="A0AAP0R951"/>
<sequence length="221" mass="24832">MKKKQSLKRRSICISTFHRYLYRLNVSACESCRPEPLVLEEVVDFQDADMPIGMGGFVLESKLYMVEGEKVRKGIKNVFDPSRTILDESNGSKGLNGIVFVCDSVDPKLESQFSPFSPHPPGVPPMMNSVIAHPIVVTIKGKVYVLAREPIYSSIDYVGGSFWVFDPTTKLWDALPDPPFYERSFLSSSSSFMTNYFVLGHMIMIFVLGLDDTDLSFNVHA</sequence>
<name>A0AAP0R951_LIQFO</name>
<reference evidence="2 3" key="1">
    <citation type="journal article" date="2024" name="Plant J.">
        <title>Genome sequences and population genomics reveal climatic adaptation and genomic divergence between two closely related sweetgum species.</title>
        <authorList>
            <person name="Xu W.Q."/>
            <person name="Ren C.Q."/>
            <person name="Zhang X.Y."/>
            <person name="Comes H.P."/>
            <person name="Liu X.H."/>
            <person name="Li Y.G."/>
            <person name="Kettle C.J."/>
            <person name="Jalonen R."/>
            <person name="Gaisberger H."/>
            <person name="Ma Y.Z."/>
            <person name="Qiu Y.X."/>
        </authorList>
    </citation>
    <scope>NUCLEOTIDE SEQUENCE [LARGE SCALE GENOMIC DNA]</scope>
    <source>
        <strain evidence="2">Hangzhou</strain>
    </source>
</reference>
<evidence type="ECO:0000313" key="2">
    <source>
        <dbReference type="EMBL" id="KAK9271456.1"/>
    </source>
</evidence>
<feature type="transmembrane region" description="Helical" evidence="1">
    <location>
        <begin position="192"/>
        <end position="210"/>
    </location>
</feature>
<dbReference type="EMBL" id="JBBPBK010000014">
    <property type="protein sequence ID" value="KAK9271456.1"/>
    <property type="molecule type" value="Genomic_DNA"/>
</dbReference>
<comment type="caution">
    <text evidence="2">The sequence shown here is derived from an EMBL/GenBank/DDBJ whole genome shotgun (WGS) entry which is preliminary data.</text>
</comment>
<evidence type="ECO:0000256" key="1">
    <source>
        <dbReference type="SAM" id="Phobius"/>
    </source>
</evidence>
<accession>A0AAP0R951</accession>
<organism evidence="2 3">
    <name type="scientific">Liquidambar formosana</name>
    <name type="common">Formosan gum</name>
    <dbReference type="NCBI Taxonomy" id="63359"/>
    <lineage>
        <taxon>Eukaryota</taxon>
        <taxon>Viridiplantae</taxon>
        <taxon>Streptophyta</taxon>
        <taxon>Embryophyta</taxon>
        <taxon>Tracheophyta</taxon>
        <taxon>Spermatophyta</taxon>
        <taxon>Magnoliopsida</taxon>
        <taxon>eudicotyledons</taxon>
        <taxon>Gunneridae</taxon>
        <taxon>Pentapetalae</taxon>
        <taxon>Saxifragales</taxon>
        <taxon>Altingiaceae</taxon>
        <taxon>Liquidambar</taxon>
    </lineage>
</organism>
<dbReference type="Gene3D" id="2.120.10.80">
    <property type="entry name" value="Kelch-type beta propeller"/>
    <property type="match status" value="1"/>
</dbReference>
<dbReference type="SUPFAM" id="SSF117281">
    <property type="entry name" value="Kelch motif"/>
    <property type="match status" value="1"/>
</dbReference>
<keyword evidence="1" id="KW-0812">Transmembrane</keyword>
<gene>
    <name evidence="2" type="ORF">L1049_027047</name>
</gene>